<dbReference type="PANTHER" id="PTHR20898">
    <property type="entry name" value="DAEDALUS ON 3-RELATED-RELATED"/>
    <property type="match status" value="1"/>
</dbReference>
<dbReference type="AlphaFoldDB" id="A0A9P9YPB4"/>
<dbReference type="EMBL" id="JAMKOV010000005">
    <property type="protein sequence ID" value="KAI8040139.1"/>
    <property type="molecule type" value="Genomic_DNA"/>
</dbReference>
<evidence type="ECO:0000313" key="2">
    <source>
        <dbReference type="EMBL" id="KAI8040139.1"/>
    </source>
</evidence>
<evidence type="ECO:0000256" key="1">
    <source>
        <dbReference type="SAM" id="SignalP"/>
    </source>
</evidence>
<dbReference type="Proteomes" id="UP001059596">
    <property type="component" value="Unassembled WGS sequence"/>
</dbReference>
<dbReference type="PANTHER" id="PTHR20898:SF0">
    <property type="entry name" value="DAEDALUS ON 3-RELATED"/>
    <property type="match status" value="1"/>
</dbReference>
<dbReference type="OrthoDB" id="7817040at2759"/>
<dbReference type="Pfam" id="PF06477">
    <property type="entry name" value="DUF1091"/>
    <property type="match status" value="1"/>
</dbReference>
<comment type="caution">
    <text evidence="2">The sequence shown here is derived from an EMBL/GenBank/DDBJ whole genome shotgun (WGS) entry which is preliminary data.</text>
</comment>
<name>A0A9P9YPB4_9MUSC</name>
<evidence type="ECO:0000313" key="3">
    <source>
        <dbReference type="Proteomes" id="UP001059596"/>
    </source>
</evidence>
<proteinExistence type="predicted"/>
<keyword evidence="1" id="KW-0732">Signal</keyword>
<gene>
    <name evidence="2" type="ORF">M5D96_007569</name>
</gene>
<dbReference type="SMART" id="SM00697">
    <property type="entry name" value="DM8"/>
    <property type="match status" value="1"/>
</dbReference>
<feature type="signal peptide" evidence="1">
    <location>
        <begin position="1"/>
        <end position="18"/>
    </location>
</feature>
<protein>
    <submittedName>
        <fullName evidence="2">Uncharacterized protein</fullName>
    </submittedName>
</protein>
<organism evidence="2 3">
    <name type="scientific">Drosophila gunungcola</name>
    <name type="common">fruit fly</name>
    <dbReference type="NCBI Taxonomy" id="103775"/>
    <lineage>
        <taxon>Eukaryota</taxon>
        <taxon>Metazoa</taxon>
        <taxon>Ecdysozoa</taxon>
        <taxon>Arthropoda</taxon>
        <taxon>Hexapoda</taxon>
        <taxon>Insecta</taxon>
        <taxon>Pterygota</taxon>
        <taxon>Neoptera</taxon>
        <taxon>Endopterygota</taxon>
        <taxon>Diptera</taxon>
        <taxon>Brachycera</taxon>
        <taxon>Muscomorpha</taxon>
        <taxon>Ephydroidea</taxon>
        <taxon>Drosophilidae</taxon>
        <taxon>Drosophila</taxon>
        <taxon>Sophophora</taxon>
    </lineage>
</organism>
<keyword evidence="3" id="KW-1185">Reference proteome</keyword>
<reference evidence="2" key="1">
    <citation type="journal article" date="2023" name="Genome Biol. Evol.">
        <title>Long-read-based Genome Assembly of Drosophila gunungcola Reveals Fewer Chemosensory Genes in Flower-breeding Species.</title>
        <authorList>
            <person name="Negi A."/>
            <person name="Liao B.Y."/>
            <person name="Yeh S.D."/>
        </authorList>
    </citation>
    <scope>NUCLEOTIDE SEQUENCE</scope>
    <source>
        <strain evidence="2">Sukarami</strain>
    </source>
</reference>
<feature type="chain" id="PRO_5040326294" evidence="1">
    <location>
        <begin position="19"/>
        <end position="175"/>
    </location>
</feature>
<accession>A0A9P9YPB4</accession>
<sequence>MLAVIITLLVLHSMEVEAKWKTLYCSAPNDEFGEILLCKLKIIDRYRNSVNINYRVKKEISQVTARLEFFKRGNGWRPFLYNISTDGCSFLNNRNNLIINIFYSYVKPYLAQNLTCPIKANEVLKLENFEFDINQFRNRFPIETGEYAVHTSLYSRKKLLVLMKTTLEYSNYREN</sequence>
<dbReference type="InterPro" id="IPR010512">
    <property type="entry name" value="DUF1091"/>
</dbReference>